<accession>A0A397BKW1</accession>
<gene>
    <name evidence="1" type="ORF">DYB25_007109</name>
</gene>
<sequence length="939" mass="107150">MRADESLNHGAMWYGWLKRMRRQLIKCHRLHTQSTKANLQHLRLRLATAKRALAYYGDLATHVADVAAAQLAYDTAKAEHSQYARDRQFDFHANSNERGTSHFFRKPLGTKVPINCVTVDGTTTTDVPTVQRAFTAHWRSIMATPREADPPDHHRRRAVLEVLTKRLTLVDRESLDQPITALELCDAMKTMNPSKSPGPDGWSAGFFQVAPEIFSQLLLLVFSYQLAHHGCLLPHQRRSAITLLYKSGDRGLPGNYRPISLMPVEVKVLSRALAFRLAHTMTSIFFADDSTLLSKDLPSAVEQMTIVEEFCAVSGARLNQAKCQTLVLNGHLDPADTDGGGLLNIVPTGQPVKYLGLMFGHQLPADHQLNLVHERFMASFQQWGCRARTLQGRRLLANTVMLSLLWHVTAALPVPPAMVQSWQSMLNRYILGRKIIPTDRYRPLLAASLQFDSKLGLGLPHVASRIRAQRLQILQRAMSLATPNRPLWQPLVLRQFERSMGRLHRASCPFDFLLYHPHYKSKWLKLWELHPLWMDVWRQWSATPMARRIQLPLTPATTMQLPVWLTTYEPTMSNGKCAARIVNSPPTRRWCSHGAYNRLRCLADIVAVHGRWPTRPEFMVMMCQGNPAAPVERGNDGRMQWAPVYRSGMIYTHLTCVYARVQELSQLPPLPSPAAPTARHPFYGLAKDVPTPFELWPRRMVLALAYHAPATETHHPMSSTARATAAALHNYVRRVRQTCRLPPPVHGDVWLRLLFRMLPVNCRFAYLQVERPDVICCAYGCGGVETQHHAFHACPQIHPVWTFHRDAWRCYGVTFSWSTISDLDLFTVNARGHHHQDALKTLWILLIASTLHLIWTEHNKVQYEAATPLPPPAWNELSFLGWKMSVRRWLRLQDPDCPLRSSVLEVLRTLRVQAPYRPLWTKYPYTLLLAPTSETDQRH</sequence>
<evidence type="ECO:0000313" key="1">
    <source>
        <dbReference type="EMBL" id="RHY18687.1"/>
    </source>
</evidence>
<protein>
    <recommendedName>
        <fullName evidence="3">Reverse transcriptase domain-containing protein</fullName>
    </recommendedName>
</protein>
<dbReference type="Proteomes" id="UP000266239">
    <property type="component" value="Unassembled WGS sequence"/>
</dbReference>
<evidence type="ECO:0008006" key="3">
    <source>
        <dbReference type="Google" id="ProtNLM"/>
    </source>
</evidence>
<dbReference type="AlphaFoldDB" id="A0A397BKW1"/>
<name>A0A397BKW1_APHAT</name>
<dbReference type="EMBL" id="QUTA01004716">
    <property type="protein sequence ID" value="RHY18687.1"/>
    <property type="molecule type" value="Genomic_DNA"/>
</dbReference>
<proteinExistence type="predicted"/>
<evidence type="ECO:0000313" key="2">
    <source>
        <dbReference type="Proteomes" id="UP000266239"/>
    </source>
</evidence>
<organism evidence="1 2">
    <name type="scientific">Aphanomyces astaci</name>
    <name type="common">Crayfish plague agent</name>
    <dbReference type="NCBI Taxonomy" id="112090"/>
    <lineage>
        <taxon>Eukaryota</taxon>
        <taxon>Sar</taxon>
        <taxon>Stramenopiles</taxon>
        <taxon>Oomycota</taxon>
        <taxon>Saprolegniomycetes</taxon>
        <taxon>Saprolegniales</taxon>
        <taxon>Verrucalvaceae</taxon>
        <taxon>Aphanomyces</taxon>
    </lineage>
</organism>
<dbReference type="VEuPathDB" id="FungiDB:H257_17818"/>
<reference evidence="1 2" key="1">
    <citation type="submission" date="2018-08" db="EMBL/GenBank/DDBJ databases">
        <title>Aphanomyces genome sequencing and annotation.</title>
        <authorList>
            <person name="Minardi D."/>
            <person name="Oidtmann B."/>
            <person name="Van Der Giezen M."/>
            <person name="Studholme D.J."/>
        </authorList>
    </citation>
    <scope>NUCLEOTIDE SEQUENCE [LARGE SCALE GENOMIC DNA]</scope>
    <source>
        <strain evidence="1 2">Yx</strain>
    </source>
</reference>
<comment type="caution">
    <text evidence="1">The sequence shown here is derived from an EMBL/GenBank/DDBJ whole genome shotgun (WGS) entry which is preliminary data.</text>
</comment>
<dbReference type="PANTHER" id="PTHR19446">
    <property type="entry name" value="REVERSE TRANSCRIPTASES"/>
    <property type="match status" value="1"/>
</dbReference>